<gene>
    <name evidence="1" type="ORF">AN218_22360</name>
</gene>
<proteinExistence type="predicted"/>
<dbReference type="EMBL" id="LJGW01000377">
    <property type="protein sequence ID" value="OEV09221.1"/>
    <property type="molecule type" value="Genomic_DNA"/>
</dbReference>
<sequence length="251" mass="25296">MSDASVPASELAPALATREGTGGALADAGATYTSVDGTVAVAVTDGIGHEQNIVTLAPVLAQVASRVGSRRGALAGLLTAALLVEGSGVDASGPDAVAALVVARPGGPSVGVWAGDTRIYGVAEDGALRQYSTDETLGQQFREWGVPVDVARLGDDLIRQPLSRATAATMTEVLIPGDETVVITSDGVHDQVEPDRLATLASKHATEPRALADALVSAARADADGYRDDATALVLPRGARALGLKSADAGL</sequence>
<accession>A0A1E7KZB5</accession>
<dbReference type="SUPFAM" id="SSF81606">
    <property type="entry name" value="PP2C-like"/>
    <property type="match status" value="1"/>
</dbReference>
<dbReference type="Proteomes" id="UP000176005">
    <property type="component" value="Unassembled WGS sequence"/>
</dbReference>
<keyword evidence="2" id="KW-1185">Reference proteome</keyword>
<evidence type="ECO:0000313" key="1">
    <source>
        <dbReference type="EMBL" id="OEV09221.1"/>
    </source>
</evidence>
<organism evidence="1 2">
    <name type="scientific">Streptomyces nanshensis</name>
    <dbReference type="NCBI Taxonomy" id="518642"/>
    <lineage>
        <taxon>Bacteria</taxon>
        <taxon>Bacillati</taxon>
        <taxon>Actinomycetota</taxon>
        <taxon>Actinomycetes</taxon>
        <taxon>Kitasatosporales</taxon>
        <taxon>Streptomycetaceae</taxon>
        <taxon>Streptomyces</taxon>
    </lineage>
</organism>
<name>A0A1E7KZB5_9ACTN</name>
<dbReference type="InterPro" id="IPR036457">
    <property type="entry name" value="PPM-type-like_dom_sf"/>
</dbReference>
<protein>
    <submittedName>
        <fullName evidence="1">Uncharacterized protein</fullName>
    </submittedName>
</protein>
<dbReference type="RefSeq" id="WP_070018687.1">
    <property type="nucleotide sequence ID" value="NZ_LJGW01000377.1"/>
</dbReference>
<evidence type="ECO:0000313" key="2">
    <source>
        <dbReference type="Proteomes" id="UP000176005"/>
    </source>
</evidence>
<reference evidence="1 2" key="1">
    <citation type="journal article" date="2016" name="Front. Microbiol.">
        <title>Comparative Genomics Analysis of Streptomyces Species Reveals Their Adaptation to the Marine Environment and Their Diversity at the Genomic Level.</title>
        <authorList>
            <person name="Tian X."/>
            <person name="Zhang Z."/>
            <person name="Yang T."/>
            <person name="Chen M."/>
            <person name="Li J."/>
            <person name="Chen F."/>
            <person name="Yang J."/>
            <person name="Li W."/>
            <person name="Zhang B."/>
            <person name="Zhang Z."/>
            <person name="Wu J."/>
            <person name="Zhang C."/>
            <person name="Long L."/>
            <person name="Xiao J."/>
        </authorList>
    </citation>
    <scope>NUCLEOTIDE SEQUENCE [LARGE SCALE GENOMIC DNA]</scope>
    <source>
        <strain evidence="1 2">SCSIO 10429</strain>
    </source>
</reference>
<comment type="caution">
    <text evidence="1">The sequence shown here is derived from an EMBL/GenBank/DDBJ whole genome shotgun (WGS) entry which is preliminary data.</text>
</comment>
<dbReference type="AlphaFoldDB" id="A0A1E7KZB5"/>
<dbReference type="Gene3D" id="3.60.40.10">
    <property type="entry name" value="PPM-type phosphatase domain"/>
    <property type="match status" value="1"/>
</dbReference>